<evidence type="ECO:0000313" key="1">
    <source>
        <dbReference type="EMBL" id="MFD1032652.1"/>
    </source>
</evidence>
<keyword evidence="2" id="KW-1185">Reference proteome</keyword>
<proteinExistence type="predicted"/>
<organism evidence="1 2">
    <name type="scientific">Metaplanococcus flavidus</name>
    <dbReference type="NCBI Taxonomy" id="569883"/>
    <lineage>
        <taxon>Bacteria</taxon>
        <taxon>Bacillati</taxon>
        <taxon>Bacillota</taxon>
        <taxon>Bacilli</taxon>
        <taxon>Bacillales</taxon>
        <taxon>Caryophanaceae</taxon>
        <taxon>Metaplanococcus</taxon>
    </lineage>
</organism>
<name>A0ABW3LET4_9BACL</name>
<sequence>MIDYEIEAITGGTSGTGHDLDGEQLVQMGELQNLEIYREDQEVEISIDWDGQSESFIASPNE</sequence>
<dbReference type="EMBL" id="JBHTKI010000022">
    <property type="protein sequence ID" value="MFD1032652.1"/>
    <property type="molecule type" value="Genomic_DNA"/>
</dbReference>
<dbReference type="RefSeq" id="WP_144838594.1">
    <property type="nucleotide sequence ID" value="NZ_JBHTKI010000022.1"/>
</dbReference>
<comment type="caution">
    <text evidence="1">The sequence shown here is derived from an EMBL/GenBank/DDBJ whole genome shotgun (WGS) entry which is preliminary data.</text>
</comment>
<dbReference type="Proteomes" id="UP001597109">
    <property type="component" value="Unassembled WGS sequence"/>
</dbReference>
<reference evidence="2" key="1">
    <citation type="journal article" date="2019" name="Int. J. Syst. Evol. Microbiol.">
        <title>The Global Catalogue of Microorganisms (GCM) 10K type strain sequencing project: providing services to taxonomists for standard genome sequencing and annotation.</title>
        <authorList>
            <consortium name="The Broad Institute Genomics Platform"/>
            <consortium name="The Broad Institute Genome Sequencing Center for Infectious Disease"/>
            <person name="Wu L."/>
            <person name="Ma J."/>
        </authorList>
    </citation>
    <scope>NUCLEOTIDE SEQUENCE [LARGE SCALE GENOMIC DNA]</scope>
    <source>
        <strain evidence="2">CCUG 56756</strain>
    </source>
</reference>
<accession>A0ABW3LET4</accession>
<evidence type="ECO:0000313" key="2">
    <source>
        <dbReference type="Proteomes" id="UP001597109"/>
    </source>
</evidence>
<gene>
    <name evidence="1" type="ORF">ACFQ1X_14520</name>
</gene>
<protein>
    <submittedName>
        <fullName evidence="1">Uncharacterized protein</fullName>
    </submittedName>
</protein>